<dbReference type="PRINTS" id="PR00625">
    <property type="entry name" value="JDOMAIN"/>
</dbReference>
<feature type="compositionally biased region" description="Acidic residues" evidence="2">
    <location>
        <begin position="306"/>
        <end position="328"/>
    </location>
</feature>
<dbReference type="PANTHER" id="PTHR44500:SF1">
    <property type="entry name" value="DNAJ HOMOLOG SUBFAMILY C MEMBER 12"/>
    <property type="match status" value="1"/>
</dbReference>
<dbReference type="Gene3D" id="1.10.287.110">
    <property type="entry name" value="DnaJ domain"/>
    <property type="match status" value="1"/>
</dbReference>
<feature type="region of interest" description="Disordered" evidence="2">
    <location>
        <begin position="151"/>
        <end position="338"/>
    </location>
</feature>
<evidence type="ECO:0000256" key="2">
    <source>
        <dbReference type="SAM" id="MobiDB-lite"/>
    </source>
</evidence>
<dbReference type="PROSITE" id="PS50076">
    <property type="entry name" value="DNAJ_2"/>
    <property type="match status" value="1"/>
</dbReference>
<dbReference type="STRING" id="2018661.A0A2A2KUW3"/>
<dbReference type="SMART" id="SM00271">
    <property type="entry name" value="DnaJ"/>
    <property type="match status" value="1"/>
</dbReference>
<dbReference type="InterPro" id="IPR029827">
    <property type="entry name" value="JDP1-like"/>
</dbReference>
<feature type="region of interest" description="Disordered" evidence="2">
    <location>
        <begin position="577"/>
        <end position="611"/>
    </location>
</feature>
<dbReference type="Pfam" id="PF00226">
    <property type="entry name" value="DnaJ"/>
    <property type="match status" value="1"/>
</dbReference>
<feature type="compositionally biased region" description="Acidic residues" evidence="2">
    <location>
        <begin position="164"/>
        <end position="175"/>
    </location>
</feature>
<organism evidence="4 5">
    <name type="scientific">Diploscapter pachys</name>
    <dbReference type="NCBI Taxonomy" id="2018661"/>
    <lineage>
        <taxon>Eukaryota</taxon>
        <taxon>Metazoa</taxon>
        <taxon>Ecdysozoa</taxon>
        <taxon>Nematoda</taxon>
        <taxon>Chromadorea</taxon>
        <taxon>Rhabditida</taxon>
        <taxon>Rhabditina</taxon>
        <taxon>Rhabditomorpha</taxon>
        <taxon>Rhabditoidea</taxon>
        <taxon>Rhabditidae</taxon>
        <taxon>Diploscapter</taxon>
    </lineage>
</organism>
<dbReference type="OrthoDB" id="436519at2759"/>
<dbReference type="PROSITE" id="PS00636">
    <property type="entry name" value="DNAJ_1"/>
    <property type="match status" value="1"/>
</dbReference>
<feature type="domain" description="J" evidence="3">
    <location>
        <begin position="486"/>
        <end position="553"/>
    </location>
</feature>
<feature type="region of interest" description="Disordered" evidence="2">
    <location>
        <begin position="1"/>
        <end position="135"/>
    </location>
</feature>
<name>A0A2A2KUW3_9BILA</name>
<feature type="compositionally biased region" description="Basic and acidic residues" evidence="2">
    <location>
        <begin position="209"/>
        <end position="220"/>
    </location>
</feature>
<proteinExistence type="predicted"/>
<accession>A0A2A2KUW3</accession>
<evidence type="ECO:0000313" key="5">
    <source>
        <dbReference type="Proteomes" id="UP000218231"/>
    </source>
</evidence>
<feature type="compositionally biased region" description="Basic residues" evidence="2">
    <location>
        <begin position="422"/>
        <end position="432"/>
    </location>
</feature>
<dbReference type="PANTHER" id="PTHR44500">
    <property type="entry name" value="DNAJ HOMOLOG SUBFAMILY C MEMBER 12"/>
    <property type="match status" value="1"/>
</dbReference>
<sequence length="625" mass="72696">MKINTEPVEEENDTSPTSASKMDRMKTKVEVKEASASKKERSEQLRQEAMWRRSEETKKRKEAIAFGIEQIDAAQNAQGKRTVFDDDSDEEAGKTNGKRKNGSQKPSSSKVKLFDDDDSDEEPVNLNIENRHKGDKGVKLMKLEAAFGNDPRFKFDDKFASSSDSEEEGGDQELDDEKKKQKEMLAKILGRSVKEFDGSMRPPFTRFDPTNEEHVQWVETHKKKKEEKTSKKKKKEESSSSSDDEENEKEEGTAESQGLHRIEVEMDNSFADELRKKMRGETTEEDKGFSFLSMIKDQRQKFNFEQETDSESEQSSEEIEEEEEEEEEAPKKESKQAKLMKKILNQEVGESNIEKLEDLDMQNEPSVVASTQKTPNRQIFFVDGTDPHIKSVVSNFRRTQSMEKVASKWASYRDSIMKIYKSKKKDAARKKRQDWGELTKGRGKQGNKRRNFENSGGPPKRNREETLKIMADAIDSILSSSKKEPRFYQLLNCDKSSSTEQIQAEYRQLARKLHPDKQTEEDRPEASKKFSEIQNAYELLTNENRRKLYDQWLSYPLPMDFEEFERNSDAIRMSMHWASPRQTPMIAPEEKEEKKPEEKIKQGNRWSDEQRHHSVVIDKFRNYAI</sequence>
<feature type="compositionally biased region" description="Basic and acidic residues" evidence="2">
    <location>
        <begin position="588"/>
        <end position="611"/>
    </location>
</feature>
<feature type="compositionally biased region" description="Basic and acidic residues" evidence="2">
    <location>
        <begin position="21"/>
        <end position="63"/>
    </location>
</feature>
<dbReference type="Proteomes" id="UP000218231">
    <property type="component" value="Unassembled WGS sequence"/>
</dbReference>
<dbReference type="SUPFAM" id="SSF46565">
    <property type="entry name" value="Chaperone J-domain"/>
    <property type="match status" value="1"/>
</dbReference>
<keyword evidence="1" id="KW-0143">Chaperone</keyword>
<evidence type="ECO:0000256" key="1">
    <source>
        <dbReference type="ARBA" id="ARBA00023186"/>
    </source>
</evidence>
<dbReference type="InterPro" id="IPR001623">
    <property type="entry name" value="DnaJ_domain"/>
</dbReference>
<feature type="compositionally biased region" description="Basic residues" evidence="2">
    <location>
        <begin position="221"/>
        <end position="234"/>
    </location>
</feature>
<evidence type="ECO:0000313" key="4">
    <source>
        <dbReference type="EMBL" id="PAV77724.1"/>
    </source>
</evidence>
<dbReference type="CDD" id="cd06257">
    <property type="entry name" value="DnaJ"/>
    <property type="match status" value="1"/>
</dbReference>
<dbReference type="InterPro" id="IPR036869">
    <property type="entry name" value="J_dom_sf"/>
</dbReference>
<feature type="compositionally biased region" description="Basic and acidic residues" evidence="2">
    <location>
        <begin position="272"/>
        <end position="288"/>
    </location>
</feature>
<feature type="region of interest" description="Disordered" evidence="2">
    <location>
        <begin position="422"/>
        <end position="464"/>
    </location>
</feature>
<feature type="compositionally biased region" description="Basic and acidic residues" evidence="2">
    <location>
        <begin position="176"/>
        <end position="185"/>
    </location>
</feature>
<comment type="caution">
    <text evidence="4">The sequence shown here is derived from an EMBL/GenBank/DDBJ whole genome shotgun (WGS) entry which is preliminary data.</text>
</comment>
<evidence type="ECO:0000259" key="3">
    <source>
        <dbReference type="PROSITE" id="PS50076"/>
    </source>
</evidence>
<dbReference type="InterPro" id="IPR018253">
    <property type="entry name" value="DnaJ_domain_CS"/>
</dbReference>
<keyword evidence="5" id="KW-1185">Reference proteome</keyword>
<reference evidence="4 5" key="1">
    <citation type="journal article" date="2017" name="Curr. Biol.">
        <title>Genome architecture and evolution of a unichromosomal asexual nematode.</title>
        <authorList>
            <person name="Fradin H."/>
            <person name="Zegar C."/>
            <person name="Gutwein M."/>
            <person name="Lucas J."/>
            <person name="Kovtun M."/>
            <person name="Corcoran D."/>
            <person name="Baugh L.R."/>
            <person name="Kiontke K."/>
            <person name="Gunsalus K."/>
            <person name="Fitch D.H."/>
            <person name="Piano F."/>
        </authorList>
    </citation>
    <scope>NUCLEOTIDE SEQUENCE [LARGE SCALE GENOMIC DNA]</scope>
    <source>
        <strain evidence="4">PF1309</strain>
    </source>
</reference>
<dbReference type="AlphaFoldDB" id="A0A2A2KUW3"/>
<protein>
    <recommendedName>
        <fullName evidence="3">J domain-containing protein</fullName>
    </recommendedName>
</protein>
<dbReference type="GO" id="GO:0005737">
    <property type="term" value="C:cytoplasm"/>
    <property type="evidence" value="ECO:0007669"/>
    <property type="project" value="TreeGrafter"/>
</dbReference>
<gene>
    <name evidence="4" type="ORF">WR25_16370</name>
</gene>
<dbReference type="EMBL" id="LIAE01007662">
    <property type="protein sequence ID" value="PAV77724.1"/>
    <property type="molecule type" value="Genomic_DNA"/>
</dbReference>